<accession>A0ABV7AI76</accession>
<dbReference type="Gene3D" id="3.40.50.1820">
    <property type="entry name" value="alpha/beta hydrolase"/>
    <property type="match status" value="1"/>
</dbReference>
<evidence type="ECO:0000313" key="3">
    <source>
        <dbReference type="EMBL" id="MFC2968912.1"/>
    </source>
</evidence>
<protein>
    <submittedName>
        <fullName evidence="3">Alpha/beta hydrolase</fullName>
    </submittedName>
</protein>
<dbReference type="Pfam" id="PF20434">
    <property type="entry name" value="BD-FAE"/>
    <property type="match status" value="1"/>
</dbReference>
<dbReference type="InterPro" id="IPR029058">
    <property type="entry name" value="AB_hydrolase_fold"/>
</dbReference>
<evidence type="ECO:0000313" key="4">
    <source>
        <dbReference type="Proteomes" id="UP001595443"/>
    </source>
</evidence>
<dbReference type="PANTHER" id="PTHR48081">
    <property type="entry name" value="AB HYDROLASE SUPERFAMILY PROTEIN C4A8.06C"/>
    <property type="match status" value="1"/>
</dbReference>
<dbReference type="EMBL" id="JBHRSK010000008">
    <property type="protein sequence ID" value="MFC2968912.1"/>
    <property type="molecule type" value="Genomic_DNA"/>
</dbReference>
<dbReference type="InterPro" id="IPR050300">
    <property type="entry name" value="GDXG_lipolytic_enzyme"/>
</dbReference>
<feature type="domain" description="BD-FAE-like" evidence="2">
    <location>
        <begin position="74"/>
        <end position="163"/>
    </location>
</feature>
<sequence>MTSALATEAALPRARLDADYSARATVTPEVFEAIMAEYRRGTEAARALPGTRLDLPYDVEGDRTLDLYGAVPGELRPVFLFIHGGYWRALSKAESGFMAPMLAAQGIACAVPDYRLAPTVGITEIVREMRAALAWLWHNAAAQGIDRDRIFVGGSSAGGHLAGTLLAPGWQAHHGLPEDVVCGALPVSGLYDLAPIAASHVQDWMGFTAEEVAEYSPIRHLPRAGRVTVALAAGEAAGFTRQSRAYAGALTAAGIPTRWLEVPARNHFDVILDLADAETALSRALLEMIAAE</sequence>
<keyword evidence="1 3" id="KW-0378">Hydrolase</keyword>
<dbReference type="Proteomes" id="UP001595443">
    <property type="component" value="Unassembled WGS sequence"/>
</dbReference>
<proteinExistence type="predicted"/>
<comment type="caution">
    <text evidence="3">The sequence shown here is derived from an EMBL/GenBank/DDBJ whole genome shotgun (WGS) entry which is preliminary data.</text>
</comment>
<dbReference type="SUPFAM" id="SSF53474">
    <property type="entry name" value="alpha/beta-Hydrolases"/>
    <property type="match status" value="1"/>
</dbReference>
<keyword evidence="4" id="KW-1185">Reference proteome</keyword>
<dbReference type="InterPro" id="IPR049492">
    <property type="entry name" value="BD-FAE-like_dom"/>
</dbReference>
<reference evidence="4" key="1">
    <citation type="journal article" date="2019" name="Int. J. Syst. Evol. Microbiol.">
        <title>The Global Catalogue of Microorganisms (GCM) 10K type strain sequencing project: providing services to taxonomists for standard genome sequencing and annotation.</title>
        <authorList>
            <consortium name="The Broad Institute Genomics Platform"/>
            <consortium name="The Broad Institute Genome Sequencing Center for Infectious Disease"/>
            <person name="Wu L."/>
            <person name="Ma J."/>
        </authorList>
    </citation>
    <scope>NUCLEOTIDE SEQUENCE [LARGE SCALE GENOMIC DNA]</scope>
    <source>
        <strain evidence="4">KCTC 62192</strain>
    </source>
</reference>
<dbReference type="GO" id="GO:0016787">
    <property type="term" value="F:hydrolase activity"/>
    <property type="evidence" value="ECO:0007669"/>
    <property type="project" value="UniProtKB-KW"/>
</dbReference>
<gene>
    <name evidence="3" type="ORF">ACFOES_12470</name>
</gene>
<evidence type="ECO:0000259" key="2">
    <source>
        <dbReference type="Pfam" id="PF20434"/>
    </source>
</evidence>
<evidence type="ECO:0000256" key="1">
    <source>
        <dbReference type="ARBA" id="ARBA00022801"/>
    </source>
</evidence>
<dbReference type="RefSeq" id="WP_377833619.1">
    <property type="nucleotide sequence ID" value="NZ_JBHRSK010000008.1"/>
</dbReference>
<dbReference type="PANTHER" id="PTHR48081:SF33">
    <property type="entry name" value="KYNURENINE FORMAMIDASE"/>
    <property type="match status" value="1"/>
</dbReference>
<name>A0ABV7AI76_9RHOB</name>
<organism evidence="3 4">
    <name type="scientific">Acidimangrovimonas pyrenivorans</name>
    <dbReference type="NCBI Taxonomy" id="2030798"/>
    <lineage>
        <taxon>Bacteria</taxon>
        <taxon>Pseudomonadati</taxon>
        <taxon>Pseudomonadota</taxon>
        <taxon>Alphaproteobacteria</taxon>
        <taxon>Rhodobacterales</taxon>
        <taxon>Paracoccaceae</taxon>
        <taxon>Acidimangrovimonas</taxon>
    </lineage>
</organism>